<feature type="coiled-coil region" evidence="2">
    <location>
        <begin position="364"/>
        <end position="433"/>
    </location>
</feature>
<evidence type="ECO:0000256" key="1">
    <source>
        <dbReference type="PROSITE-ProRule" id="PRU00042"/>
    </source>
</evidence>
<dbReference type="InterPro" id="IPR029064">
    <property type="entry name" value="Ribosomal_eL30-like_sf"/>
</dbReference>
<evidence type="ECO:0000259" key="4">
    <source>
        <dbReference type="PROSITE" id="PS50157"/>
    </source>
</evidence>
<dbReference type="Pfam" id="PF01248">
    <property type="entry name" value="Ribosomal_L7Ae"/>
    <property type="match status" value="1"/>
</dbReference>
<keyword evidence="1" id="KW-0863">Zinc-finger</keyword>
<dbReference type="GO" id="GO:1990904">
    <property type="term" value="C:ribonucleoprotein complex"/>
    <property type="evidence" value="ECO:0007669"/>
    <property type="project" value="TreeGrafter"/>
</dbReference>
<dbReference type="SUPFAM" id="SSF57667">
    <property type="entry name" value="beta-beta-alpha zinc fingers"/>
    <property type="match status" value="1"/>
</dbReference>
<feature type="compositionally biased region" description="Basic and acidic residues" evidence="3">
    <location>
        <begin position="77"/>
        <end position="89"/>
    </location>
</feature>
<dbReference type="SUPFAM" id="SSF55315">
    <property type="entry name" value="L30e-like"/>
    <property type="match status" value="1"/>
</dbReference>
<dbReference type="GO" id="GO:0043021">
    <property type="term" value="F:ribonucleoprotein complex binding"/>
    <property type="evidence" value="ECO:0007669"/>
    <property type="project" value="TreeGrafter"/>
</dbReference>
<dbReference type="PANTHER" id="PTHR13284:SF4">
    <property type="entry name" value="C2H2-TYPE DOMAIN-CONTAINING PROTEIN"/>
    <property type="match status" value="1"/>
</dbReference>
<organism evidence="5">
    <name type="scientific">Chloropicon primus</name>
    <dbReference type="NCBI Taxonomy" id="1764295"/>
    <lineage>
        <taxon>Eukaryota</taxon>
        <taxon>Viridiplantae</taxon>
        <taxon>Chlorophyta</taxon>
        <taxon>Chloropicophyceae</taxon>
        <taxon>Chloropicales</taxon>
        <taxon>Chloropicaceae</taxon>
        <taxon>Chloropicon</taxon>
    </lineage>
</organism>
<dbReference type="PROSITE" id="PS50157">
    <property type="entry name" value="ZINC_FINGER_C2H2_2"/>
    <property type="match status" value="1"/>
</dbReference>
<keyword evidence="1" id="KW-0862">Zinc</keyword>
<dbReference type="Pfam" id="PF12874">
    <property type="entry name" value="zf-met"/>
    <property type="match status" value="1"/>
</dbReference>
<feature type="region of interest" description="Disordered" evidence="3">
    <location>
        <begin position="161"/>
        <end position="182"/>
    </location>
</feature>
<dbReference type="GO" id="GO:0005739">
    <property type="term" value="C:mitochondrion"/>
    <property type="evidence" value="ECO:0007669"/>
    <property type="project" value="TreeGrafter"/>
</dbReference>
<dbReference type="EMBL" id="HBHL01003628">
    <property type="protein sequence ID" value="CAD9713420.1"/>
    <property type="molecule type" value="Transcribed_RNA"/>
</dbReference>
<dbReference type="GO" id="GO:0035368">
    <property type="term" value="F:selenocysteine insertion sequence binding"/>
    <property type="evidence" value="ECO:0007669"/>
    <property type="project" value="InterPro"/>
</dbReference>
<dbReference type="SMART" id="SM00355">
    <property type="entry name" value="ZnF_C2H2"/>
    <property type="match status" value="2"/>
</dbReference>
<dbReference type="PANTHER" id="PTHR13284">
    <property type="entry name" value="GH01354P"/>
    <property type="match status" value="1"/>
</dbReference>
<evidence type="ECO:0000313" key="5">
    <source>
        <dbReference type="EMBL" id="CAD9713420.1"/>
    </source>
</evidence>
<keyword evidence="1" id="KW-0479">Metal-binding</keyword>
<proteinExistence type="predicted"/>
<reference evidence="5" key="1">
    <citation type="submission" date="2021-01" db="EMBL/GenBank/DDBJ databases">
        <authorList>
            <person name="Corre E."/>
            <person name="Pelletier E."/>
            <person name="Niang G."/>
            <person name="Scheremetjew M."/>
            <person name="Finn R."/>
            <person name="Kale V."/>
            <person name="Holt S."/>
            <person name="Cochrane G."/>
            <person name="Meng A."/>
            <person name="Brown T."/>
            <person name="Cohen L."/>
        </authorList>
    </citation>
    <scope>NUCLEOTIDE SEQUENCE</scope>
    <source>
        <strain evidence="5">CCMP1205</strain>
    </source>
</reference>
<dbReference type="Gene3D" id="3.30.1330.30">
    <property type="match status" value="1"/>
</dbReference>
<keyword evidence="2" id="KW-0175">Coiled coil</keyword>
<feature type="region of interest" description="Disordered" evidence="3">
    <location>
        <begin position="47"/>
        <end position="138"/>
    </location>
</feature>
<feature type="compositionally biased region" description="Basic and acidic residues" evidence="3">
    <location>
        <begin position="99"/>
        <end position="111"/>
    </location>
</feature>
<gene>
    <name evidence="5" type="ORF">CPRI1469_LOCUS2270</name>
</gene>
<sequence length="701" mass="75315">MIGAQFFSLTRLLQSSKHRLSESRAWDFILPVASLLGFLLDSRPATPLRADDDDDDPAPTPAAGKPMCERSLPLPSKKIDRSPRGRREGFVSLEGGRIVGDEPRQRSDAGAHKHGLPSLAPHAPPTSPLKGWETGSAGGPVVATSCSPLSLTMASYAQALGAKGGKGAPRPRGSGDGIAKEVPGSSLRIDVAREARKSKFNEVTNKVRCLACSRYFQSYSALEAHLTAKHGGLNSKDARDLASVEPSPGTSAPAPGRGKQKRYQDSFSLTEFLRPRPAAGAGQQQGGARGKWKRLDSSKGGRSPVDQVPGPKGRGRGKMLVLNTNLASGDRYVVRRSKERVSGKKQKVSKVKLGVLLVRSSEMIQAAEKRGETIRTELEAKRKEVRDLQERAGGGESEDADLLSRIEAGTAKAAALDESLAECQAALDVLRAKYEDLVDGGAEDKEEEESEGGEGKAQGATVRCEICNVECPNQAAYEDHCAGKLHKSKQFLDLKSSAGKSVPTVVREEAVGPLDSAFRDLLLGDLLGKDGPPFQNRISKELNACVTQLVERLLFLQKRAYRENPTKNKSRKRAVFGLNEVRKSLKSKCKALILVPNIETGVPDIVETTKEILRTCAEREVRVVFALSRSKLGRLVKRGVRMSMCSVLDYSGCEDLYKKMLQMSSDLSAEGAGAGAALGLNPSAPLFVPSVASSKQCCELG</sequence>
<feature type="domain" description="C2H2-type" evidence="4">
    <location>
        <begin position="207"/>
        <end position="235"/>
    </location>
</feature>
<protein>
    <recommendedName>
        <fullName evidence="4">C2H2-type domain-containing protein</fullName>
    </recommendedName>
</protein>
<dbReference type="InterPro" id="IPR036236">
    <property type="entry name" value="Znf_C2H2_sf"/>
</dbReference>
<accession>A0A7S2WXS2</accession>
<name>A0A7S2WXS2_9CHLO</name>
<evidence type="ECO:0000256" key="3">
    <source>
        <dbReference type="SAM" id="MobiDB-lite"/>
    </source>
</evidence>
<dbReference type="InterPro" id="IPR004038">
    <property type="entry name" value="Ribosomal_eL8/eL30/eS12/Gad45"/>
</dbReference>
<dbReference type="InterPro" id="IPR013087">
    <property type="entry name" value="Znf_C2H2_type"/>
</dbReference>
<evidence type="ECO:0000256" key="2">
    <source>
        <dbReference type="SAM" id="Coils"/>
    </source>
</evidence>
<dbReference type="GO" id="GO:0003730">
    <property type="term" value="F:mRNA 3'-UTR binding"/>
    <property type="evidence" value="ECO:0007669"/>
    <property type="project" value="TreeGrafter"/>
</dbReference>
<dbReference type="InterPro" id="IPR040051">
    <property type="entry name" value="SECISBP2"/>
</dbReference>
<dbReference type="PROSITE" id="PS00028">
    <property type="entry name" value="ZINC_FINGER_C2H2_1"/>
    <property type="match status" value="1"/>
</dbReference>
<dbReference type="GO" id="GO:0008270">
    <property type="term" value="F:zinc ion binding"/>
    <property type="evidence" value="ECO:0007669"/>
    <property type="project" value="UniProtKB-KW"/>
</dbReference>
<feature type="region of interest" description="Disordered" evidence="3">
    <location>
        <begin position="238"/>
        <end position="318"/>
    </location>
</feature>
<dbReference type="AlphaFoldDB" id="A0A7S2WXS2"/>
<dbReference type="Gene3D" id="3.30.160.60">
    <property type="entry name" value="Classic Zinc Finger"/>
    <property type="match status" value="1"/>
</dbReference>